<protein>
    <recommendedName>
        <fullName evidence="2">Protein kinase domain-containing protein</fullName>
    </recommendedName>
</protein>
<evidence type="ECO:0000313" key="1">
    <source>
        <dbReference type="EMBL" id="CAD9823329.1"/>
    </source>
</evidence>
<proteinExistence type="predicted"/>
<accession>A0A7S2XRW8</accession>
<evidence type="ECO:0008006" key="2">
    <source>
        <dbReference type="Google" id="ProtNLM"/>
    </source>
</evidence>
<reference evidence="1" key="1">
    <citation type="submission" date="2021-01" db="EMBL/GenBank/DDBJ databases">
        <authorList>
            <person name="Corre E."/>
            <person name="Pelletier E."/>
            <person name="Niang G."/>
            <person name="Scheremetjew M."/>
            <person name="Finn R."/>
            <person name="Kale V."/>
            <person name="Holt S."/>
            <person name="Cochrane G."/>
            <person name="Meng A."/>
            <person name="Brown T."/>
            <person name="Cohen L."/>
        </authorList>
    </citation>
    <scope>NUCLEOTIDE SEQUENCE</scope>
    <source>
        <strain evidence="1">CCMP2084</strain>
    </source>
</reference>
<organism evidence="1">
    <name type="scientific">Attheya septentrionalis</name>
    <dbReference type="NCBI Taxonomy" id="420275"/>
    <lineage>
        <taxon>Eukaryota</taxon>
        <taxon>Sar</taxon>
        <taxon>Stramenopiles</taxon>
        <taxon>Ochrophyta</taxon>
        <taxon>Bacillariophyta</taxon>
        <taxon>Coscinodiscophyceae</taxon>
        <taxon>Chaetocerotophycidae</taxon>
        <taxon>Chaetocerotales</taxon>
        <taxon>Attheyaceae</taxon>
        <taxon>Attheya</taxon>
    </lineage>
</organism>
<dbReference type="EMBL" id="HBHQ01022415">
    <property type="protein sequence ID" value="CAD9823329.1"/>
    <property type="molecule type" value="Transcribed_RNA"/>
</dbReference>
<dbReference type="AlphaFoldDB" id="A0A7S2XRW8"/>
<gene>
    <name evidence="1" type="ORF">ASEP1449_LOCUS15163</name>
</gene>
<name>A0A7S2XRW8_9STRA</name>
<sequence>MAKTRTKGGDLPAGKRRRTSIRLKMAPPAVGAHISASKSPKTREQHAAIAIVNITHVYNDELFFDAAAAAASTVTTVSPMVIKSIKNTRLGETGLRDAVYTELLRQKITFPKSAHSKGRGVTKRKNFKKSKVYSETNLSSLLAEFETTYWKNGQTAGGMERLMQGLPVTTSSKPDATVIVESDSDTPDTNGKKNMELIFGEFKNNIKYSITDSVNQCALYLYALLFWLRSRRGLKVEAVYGFTFCGRKCEGHGQGTYSVSLIKISPPQKLNEQLKVEVFMKQGGLDDHTPLLLLVNFLKHGKRWEHACDVPGADPIPNERCISALFTLPTALWTDTGDRQLVLNGTMSIVFRVTKAGLEDLFANHFNEFEDKRGGAAMQLMVQELENNNDMYYVKIRSTDTCMIKHPLQDMKGAEDVILEDDDLRFTYCLPVYGDASCCIIIMRNRGDMSHLKKNAFESLDSLRSAFRGIMGTALRLCPRLTHCDVLPHNFVFESNHNHLHLVDIDEGVSEMELVYQRELVYDGEDDWLTAISYPNAVREDKERYTKVQLMASFLILALLNHAEVGAVAELRVEAEKVGELLHRMDIGRKPFPFVKQMGVMVMIDSLYDKLNALVGYENESNAESLSL</sequence>